<gene>
    <name evidence="2" type="ORF">BpHYR1_026515</name>
</gene>
<comment type="caution">
    <text evidence="2">The sequence shown here is derived from an EMBL/GenBank/DDBJ whole genome shotgun (WGS) entry which is preliminary data.</text>
</comment>
<dbReference type="AlphaFoldDB" id="A0A3M7QUE4"/>
<evidence type="ECO:0000313" key="2">
    <source>
        <dbReference type="EMBL" id="RNA14724.1"/>
    </source>
</evidence>
<evidence type="ECO:0000313" key="3">
    <source>
        <dbReference type="Proteomes" id="UP000276133"/>
    </source>
</evidence>
<reference evidence="2 3" key="1">
    <citation type="journal article" date="2018" name="Sci. Rep.">
        <title>Genomic signatures of local adaptation to the degree of environmental predictability in rotifers.</title>
        <authorList>
            <person name="Franch-Gras L."/>
            <person name="Hahn C."/>
            <person name="Garcia-Roger E.M."/>
            <person name="Carmona M.J."/>
            <person name="Serra M."/>
            <person name="Gomez A."/>
        </authorList>
    </citation>
    <scope>NUCLEOTIDE SEQUENCE [LARGE SCALE GENOMIC DNA]</scope>
    <source>
        <strain evidence="2">HYR1</strain>
    </source>
</reference>
<feature type="transmembrane region" description="Helical" evidence="1">
    <location>
        <begin position="124"/>
        <end position="141"/>
    </location>
</feature>
<proteinExistence type="predicted"/>
<dbReference type="EMBL" id="REGN01005118">
    <property type="protein sequence ID" value="RNA14724.1"/>
    <property type="molecule type" value="Genomic_DNA"/>
</dbReference>
<feature type="transmembrane region" description="Helical" evidence="1">
    <location>
        <begin position="184"/>
        <end position="206"/>
    </location>
</feature>
<keyword evidence="1" id="KW-0812">Transmembrane</keyword>
<keyword evidence="1" id="KW-1133">Transmembrane helix</keyword>
<organism evidence="2 3">
    <name type="scientific">Brachionus plicatilis</name>
    <name type="common">Marine rotifer</name>
    <name type="synonym">Brachionus muelleri</name>
    <dbReference type="NCBI Taxonomy" id="10195"/>
    <lineage>
        <taxon>Eukaryota</taxon>
        <taxon>Metazoa</taxon>
        <taxon>Spiralia</taxon>
        <taxon>Gnathifera</taxon>
        <taxon>Rotifera</taxon>
        <taxon>Eurotatoria</taxon>
        <taxon>Monogononta</taxon>
        <taxon>Pseudotrocha</taxon>
        <taxon>Ploima</taxon>
        <taxon>Brachionidae</taxon>
        <taxon>Brachionus</taxon>
    </lineage>
</organism>
<sequence>MIVRSLFFIANVQGIFCARLTLTLERLLLGALCVTRGHVEKVEQKGIGGVWPAAVAVAVVGCVVTSLFVVGEGAVSGAGAVSETRSGHFFLFFVLGLGASPLDFLVGNGLAAARGRMGVVGRPARTLFGVLHFAPFGTPILKPHLHSGLAQVELHGERLAHKHVRIVAVQKGLLQLVQLPAGKIGAAAASLLLVVLVLIALLRSILVEHIR</sequence>
<accession>A0A3M7QUE4</accession>
<evidence type="ECO:0000256" key="1">
    <source>
        <dbReference type="SAM" id="Phobius"/>
    </source>
</evidence>
<dbReference type="Proteomes" id="UP000276133">
    <property type="component" value="Unassembled WGS sequence"/>
</dbReference>
<feature type="transmembrane region" description="Helical" evidence="1">
    <location>
        <begin position="89"/>
        <end position="112"/>
    </location>
</feature>
<keyword evidence="1" id="KW-0472">Membrane</keyword>
<feature type="transmembrane region" description="Helical" evidence="1">
    <location>
        <begin position="50"/>
        <end position="69"/>
    </location>
</feature>
<protein>
    <submittedName>
        <fullName evidence="2">Uncharacterized protein</fullName>
    </submittedName>
</protein>
<name>A0A3M7QUE4_BRAPC</name>
<keyword evidence="3" id="KW-1185">Reference proteome</keyword>